<sequence>MFEHGQIPEFLKSPMVFGVVLLTFVISDIVMKKKTQTQYKTTVYCPLLKHHVLLQPHKTIIEFDKSTVSGTLST</sequence>
<dbReference type="AlphaFoldDB" id="A0A1J6WY84"/>
<keyword evidence="3" id="KW-1185">Reference proteome</keyword>
<evidence type="ECO:0000256" key="1">
    <source>
        <dbReference type="SAM" id="Phobius"/>
    </source>
</evidence>
<evidence type="ECO:0000313" key="3">
    <source>
        <dbReference type="Proteomes" id="UP000182062"/>
    </source>
</evidence>
<organism evidence="2 3">
    <name type="scientific">Rossellomorea aquimaris</name>
    <dbReference type="NCBI Taxonomy" id="189382"/>
    <lineage>
        <taxon>Bacteria</taxon>
        <taxon>Bacillati</taxon>
        <taxon>Bacillota</taxon>
        <taxon>Bacilli</taxon>
        <taxon>Bacillales</taxon>
        <taxon>Bacillaceae</taxon>
        <taxon>Rossellomorea</taxon>
    </lineage>
</organism>
<proteinExistence type="predicted"/>
<gene>
    <name evidence="2" type="ORF">BHE18_00105</name>
</gene>
<accession>A0A1J6WY84</accession>
<feature type="transmembrane region" description="Helical" evidence="1">
    <location>
        <begin position="15"/>
        <end position="31"/>
    </location>
</feature>
<keyword evidence="1" id="KW-0472">Membrane</keyword>
<reference evidence="2 3" key="1">
    <citation type="submission" date="2016-09" db="EMBL/GenBank/DDBJ databases">
        <title>Bacillus aquimaris SAMM genome sequence reveals colonization and biosurfactant production capacities.</title>
        <authorList>
            <person name="Waghmode S.R."/>
            <person name="Suryavanshi M.V."/>
        </authorList>
    </citation>
    <scope>NUCLEOTIDE SEQUENCE [LARGE SCALE GENOMIC DNA]</scope>
    <source>
        <strain evidence="2 3">SAMM</strain>
    </source>
</reference>
<name>A0A1J6WY84_9BACI</name>
<protein>
    <submittedName>
        <fullName evidence="2">Uncharacterized protein</fullName>
    </submittedName>
</protein>
<keyword evidence="1" id="KW-0812">Transmembrane</keyword>
<evidence type="ECO:0000313" key="2">
    <source>
        <dbReference type="EMBL" id="OIU73123.1"/>
    </source>
</evidence>
<comment type="caution">
    <text evidence="2">The sequence shown here is derived from an EMBL/GenBank/DDBJ whole genome shotgun (WGS) entry which is preliminary data.</text>
</comment>
<dbReference type="Proteomes" id="UP000182062">
    <property type="component" value="Unassembled WGS sequence"/>
</dbReference>
<keyword evidence="1" id="KW-1133">Transmembrane helix</keyword>
<dbReference type="EMBL" id="MINN01000026">
    <property type="protein sequence ID" value="OIU73123.1"/>
    <property type="molecule type" value="Genomic_DNA"/>
</dbReference>